<dbReference type="Gene3D" id="3.30.70.270">
    <property type="match status" value="1"/>
</dbReference>
<dbReference type="GO" id="GO:1902201">
    <property type="term" value="P:negative regulation of bacterial-type flagellum-dependent cell motility"/>
    <property type="evidence" value="ECO:0007669"/>
    <property type="project" value="TreeGrafter"/>
</dbReference>
<reference evidence="5 6" key="1">
    <citation type="submission" date="2020-04" db="EMBL/GenBank/DDBJ databases">
        <title>Ferrimonas sp. S7 isolated from sea water.</title>
        <authorList>
            <person name="Bae S.S."/>
            <person name="Baek K."/>
        </authorList>
    </citation>
    <scope>NUCLEOTIDE SEQUENCE [LARGE SCALE GENOMIC DNA]</scope>
    <source>
        <strain evidence="5 6">S7</strain>
    </source>
</reference>
<organism evidence="5 6">
    <name type="scientific">Ferrimonas lipolytica</name>
    <dbReference type="NCBI Taxonomy" id="2724191"/>
    <lineage>
        <taxon>Bacteria</taxon>
        <taxon>Pseudomonadati</taxon>
        <taxon>Pseudomonadota</taxon>
        <taxon>Gammaproteobacteria</taxon>
        <taxon>Alteromonadales</taxon>
        <taxon>Ferrimonadaceae</taxon>
        <taxon>Ferrimonas</taxon>
    </lineage>
</organism>
<dbReference type="EC" id="2.7.7.65" evidence="2"/>
<dbReference type="InterPro" id="IPR029787">
    <property type="entry name" value="Nucleotide_cyclase"/>
</dbReference>
<dbReference type="GO" id="GO:0005886">
    <property type="term" value="C:plasma membrane"/>
    <property type="evidence" value="ECO:0007669"/>
    <property type="project" value="TreeGrafter"/>
</dbReference>
<dbReference type="InterPro" id="IPR035965">
    <property type="entry name" value="PAS-like_dom_sf"/>
</dbReference>
<evidence type="ECO:0000313" key="6">
    <source>
        <dbReference type="Proteomes" id="UP000501602"/>
    </source>
</evidence>
<dbReference type="Gene3D" id="3.30.450.20">
    <property type="entry name" value="PAS domain"/>
    <property type="match status" value="1"/>
</dbReference>
<dbReference type="SUPFAM" id="SSF55073">
    <property type="entry name" value="Nucleotide cyclase"/>
    <property type="match status" value="1"/>
</dbReference>
<dbReference type="InterPro" id="IPR050469">
    <property type="entry name" value="Diguanylate_Cyclase"/>
</dbReference>
<protein>
    <recommendedName>
        <fullName evidence="2">diguanylate cyclase</fullName>
        <ecNumber evidence="2">2.7.7.65</ecNumber>
    </recommendedName>
</protein>
<dbReference type="KEGG" id="fes:HER31_16710"/>
<dbReference type="Pfam" id="PF00990">
    <property type="entry name" value="GGDEF"/>
    <property type="match status" value="1"/>
</dbReference>
<comment type="cofactor">
    <cofactor evidence="1">
        <name>Mg(2+)</name>
        <dbReference type="ChEBI" id="CHEBI:18420"/>
    </cofactor>
</comment>
<dbReference type="GO" id="GO:0043709">
    <property type="term" value="P:cell adhesion involved in single-species biofilm formation"/>
    <property type="evidence" value="ECO:0007669"/>
    <property type="project" value="TreeGrafter"/>
</dbReference>
<dbReference type="CDD" id="cd01949">
    <property type="entry name" value="GGDEF"/>
    <property type="match status" value="1"/>
</dbReference>
<dbReference type="NCBIfam" id="TIGR00254">
    <property type="entry name" value="GGDEF"/>
    <property type="match status" value="1"/>
</dbReference>
<dbReference type="AlphaFoldDB" id="A0A6H1UHU4"/>
<dbReference type="FunFam" id="3.30.70.270:FF:000001">
    <property type="entry name" value="Diguanylate cyclase domain protein"/>
    <property type="match status" value="1"/>
</dbReference>
<evidence type="ECO:0000256" key="1">
    <source>
        <dbReference type="ARBA" id="ARBA00001946"/>
    </source>
</evidence>
<dbReference type="PROSITE" id="PS50887">
    <property type="entry name" value="GGDEF"/>
    <property type="match status" value="1"/>
</dbReference>
<dbReference type="SMART" id="SM00267">
    <property type="entry name" value="GGDEF"/>
    <property type="match status" value="1"/>
</dbReference>
<sequence length="416" mass="47098">MTEINVDSTYGVIIVQDMNAVHVDENYAHIYGYDSPADLLNNIDSFLDLIAEDMHRLARENYNQIVAGNLVPRGHTFSNVDRNGREFTVFSVDHLIEWNGKPALQVTVIDMSAIVKSNQRIREKDLMYKRLITQSGQGVMVHRNFKPLMVNQAWVEIMHADSVEQVLALDSLIEIVPEAAREASLARYQDIISGKIVGQSNVVENHCFDGIKRFFNIYDNVIEWDNQPAVQVVLEDVTEKVRLEQIVKYRASHDELTDLYNRRAIYDWLDTQLNDHCGNDLQMTCMLLDIDDFKMVNDDYGHHSGDKVIQALADTIKKFINPIEGAVGRWGGEEFIVFISNMNAVEAGLIADNIRIEFAEIVHQYEPRQFSATVSIGISVLQDCNGLDKTENLIKAADSCLYLAKANGKNRVCTNG</sequence>
<accession>A0A6H1UHU4</accession>
<dbReference type="PANTHER" id="PTHR45138:SF9">
    <property type="entry name" value="DIGUANYLATE CYCLASE DGCM-RELATED"/>
    <property type="match status" value="1"/>
</dbReference>
<dbReference type="NCBIfam" id="TIGR00229">
    <property type="entry name" value="sensory_box"/>
    <property type="match status" value="1"/>
</dbReference>
<dbReference type="Proteomes" id="UP000501602">
    <property type="component" value="Chromosome"/>
</dbReference>
<dbReference type="EMBL" id="CP051180">
    <property type="protein sequence ID" value="QIZ78398.1"/>
    <property type="molecule type" value="Genomic_DNA"/>
</dbReference>
<proteinExistence type="predicted"/>
<evidence type="ECO:0000256" key="3">
    <source>
        <dbReference type="ARBA" id="ARBA00034247"/>
    </source>
</evidence>
<dbReference type="RefSeq" id="WP_168662327.1">
    <property type="nucleotide sequence ID" value="NZ_CP051180.1"/>
</dbReference>
<dbReference type="SUPFAM" id="SSF55785">
    <property type="entry name" value="PYP-like sensor domain (PAS domain)"/>
    <property type="match status" value="2"/>
</dbReference>
<dbReference type="GO" id="GO:0052621">
    <property type="term" value="F:diguanylate cyclase activity"/>
    <property type="evidence" value="ECO:0007669"/>
    <property type="project" value="UniProtKB-EC"/>
</dbReference>
<keyword evidence="6" id="KW-1185">Reference proteome</keyword>
<feature type="domain" description="GGDEF" evidence="4">
    <location>
        <begin position="281"/>
        <end position="416"/>
    </location>
</feature>
<evidence type="ECO:0000313" key="5">
    <source>
        <dbReference type="EMBL" id="QIZ78398.1"/>
    </source>
</evidence>
<dbReference type="InterPro" id="IPR000160">
    <property type="entry name" value="GGDEF_dom"/>
</dbReference>
<dbReference type="PANTHER" id="PTHR45138">
    <property type="entry name" value="REGULATORY COMPONENTS OF SENSORY TRANSDUCTION SYSTEM"/>
    <property type="match status" value="1"/>
</dbReference>
<comment type="catalytic activity">
    <reaction evidence="3">
        <text>2 GTP = 3',3'-c-di-GMP + 2 diphosphate</text>
        <dbReference type="Rhea" id="RHEA:24898"/>
        <dbReference type="ChEBI" id="CHEBI:33019"/>
        <dbReference type="ChEBI" id="CHEBI:37565"/>
        <dbReference type="ChEBI" id="CHEBI:58805"/>
        <dbReference type="EC" id="2.7.7.65"/>
    </reaction>
</comment>
<gene>
    <name evidence="5" type="ORF">HER31_16710</name>
</gene>
<dbReference type="InterPro" id="IPR000014">
    <property type="entry name" value="PAS"/>
</dbReference>
<dbReference type="InterPro" id="IPR043128">
    <property type="entry name" value="Rev_trsase/Diguanyl_cyclase"/>
</dbReference>
<evidence type="ECO:0000259" key="4">
    <source>
        <dbReference type="PROSITE" id="PS50887"/>
    </source>
</evidence>
<name>A0A6H1UHU4_9GAMM</name>
<evidence type="ECO:0000256" key="2">
    <source>
        <dbReference type="ARBA" id="ARBA00012528"/>
    </source>
</evidence>